<dbReference type="SUPFAM" id="SSF53850">
    <property type="entry name" value="Periplasmic binding protein-like II"/>
    <property type="match status" value="1"/>
</dbReference>
<keyword evidence="1" id="KW-0732">Signal</keyword>
<evidence type="ECO:0000313" key="3">
    <source>
        <dbReference type="EMBL" id="MCH6164496.1"/>
    </source>
</evidence>
<feature type="signal peptide" evidence="1">
    <location>
        <begin position="1"/>
        <end position="20"/>
    </location>
</feature>
<keyword evidence="4" id="KW-1185">Reference proteome</keyword>
<evidence type="ECO:0000259" key="2">
    <source>
        <dbReference type="Pfam" id="PF09084"/>
    </source>
</evidence>
<accession>A0ABS9T864</accession>
<feature type="chain" id="PRO_5047528736" evidence="1">
    <location>
        <begin position="21"/>
        <end position="322"/>
    </location>
</feature>
<protein>
    <submittedName>
        <fullName evidence="3">ABC transporter substrate-binding protein</fullName>
    </submittedName>
</protein>
<comment type="caution">
    <text evidence="3">The sequence shown here is derived from an EMBL/GenBank/DDBJ whole genome shotgun (WGS) entry which is preliminary data.</text>
</comment>
<evidence type="ECO:0000313" key="4">
    <source>
        <dbReference type="Proteomes" id="UP001299970"/>
    </source>
</evidence>
<sequence length="322" mass="33659">MRTWLRLGAAVAAAALLTTACGGGSGSVPQAGEDGLTPLRIAETAGAPLNFLTYGDEQGHFANAGIDLDISSSTGGATVIPQLMSGDLDVAGSNIVSGIIAISQGLPIQMVSAGSSTSEDPAQDFSALMVAPTSTVTGIGQLAGQKVAVNSLRNINDIVLGNQLQQAGLNYDSVQFVEIPFPDMAPAIQRGDVAAGMLIEPFVTVAEGQGLKIIGRPYSDLRPGLQIGTYLMRQDLVRSDPDLVQRFQQAVKATADSIASDPQSFRTALPRISQTDPALAEKVRINLWRGASDRESLQLVMDLMVQYKLIDAPVDLDQAVAG</sequence>
<feature type="domain" description="SsuA/THI5-like" evidence="2">
    <location>
        <begin position="54"/>
        <end position="263"/>
    </location>
</feature>
<gene>
    <name evidence="3" type="ORF">MMF94_02275</name>
</gene>
<name>A0ABS9T864_9PSEU</name>
<reference evidence="3 4" key="1">
    <citation type="submission" date="2022-03" db="EMBL/GenBank/DDBJ databases">
        <title>Pseudonocardia alaer sp. nov., a novel actinomycete isolated from reed forest soil.</title>
        <authorList>
            <person name="Wang L."/>
        </authorList>
    </citation>
    <scope>NUCLEOTIDE SEQUENCE [LARGE SCALE GENOMIC DNA]</scope>
    <source>
        <strain evidence="3 4">Y-16303</strain>
        <plasmid evidence="3">unnamed</plasmid>
    </source>
</reference>
<dbReference type="InterPro" id="IPR015168">
    <property type="entry name" value="SsuA/THI5"/>
</dbReference>
<dbReference type="PANTHER" id="PTHR30024">
    <property type="entry name" value="ALIPHATIC SULFONATES-BINDING PROTEIN-RELATED"/>
    <property type="match status" value="1"/>
</dbReference>
<evidence type="ECO:0000256" key="1">
    <source>
        <dbReference type="SAM" id="SignalP"/>
    </source>
</evidence>
<dbReference type="EMBL" id="JAKXMK010000002">
    <property type="protein sequence ID" value="MCH6164496.1"/>
    <property type="molecule type" value="Genomic_DNA"/>
</dbReference>
<dbReference type="PROSITE" id="PS51257">
    <property type="entry name" value="PROKAR_LIPOPROTEIN"/>
    <property type="match status" value="1"/>
</dbReference>
<geneLocation type="plasmid" evidence="3">
    <name>unnamed</name>
</geneLocation>
<dbReference type="Proteomes" id="UP001299970">
    <property type="component" value="Unassembled WGS sequence"/>
</dbReference>
<dbReference type="Gene3D" id="3.40.190.10">
    <property type="entry name" value="Periplasmic binding protein-like II"/>
    <property type="match status" value="2"/>
</dbReference>
<organism evidence="3 4">
    <name type="scientific">Pseudonocardia alaniniphila</name>
    <dbReference type="NCBI Taxonomy" id="75291"/>
    <lineage>
        <taxon>Bacteria</taxon>
        <taxon>Bacillati</taxon>
        <taxon>Actinomycetota</taxon>
        <taxon>Actinomycetes</taxon>
        <taxon>Pseudonocardiales</taxon>
        <taxon>Pseudonocardiaceae</taxon>
        <taxon>Pseudonocardia</taxon>
    </lineage>
</organism>
<dbReference type="Pfam" id="PF09084">
    <property type="entry name" value="NMT1"/>
    <property type="match status" value="1"/>
</dbReference>
<keyword evidence="3" id="KW-0614">Plasmid</keyword>
<proteinExistence type="predicted"/>
<dbReference type="RefSeq" id="WP_241034353.1">
    <property type="nucleotide sequence ID" value="NZ_BAAAJF010000034.1"/>
</dbReference>